<evidence type="ECO:0000313" key="2">
    <source>
        <dbReference type="EMBL" id="ORA05296.1"/>
    </source>
</evidence>
<organism evidence="2 3">
    <name type="scientific">Mycolicibacterium bacteremicum</name>
    <name type="common">Mycobacterium bacteremicum</name>
    <dbReference type="NCBI Taxonomy" id="564198"/>
    <lineage>
        <taxon>Bacteria</taxon>
        <taxon>Bacillati</taxon>
        <taxon>Actinomycetota</taxon>
        <taxon>Actinomycetes</taxon>
        <taxon>Mycobacteriales</taxon>
        <taxon>Mycobacteriaceae</taxon>
        <taxon>Mycolicibacterium</taxon>
    </lineage>
</organism>
<feature type="transmembrane region" description="Helical" evidence="1">
    <location>
        <begin position="27"/>
        <end position="47"/>
    </location>
</feature>
<keyword evidence="1" id="KW-1133">Transmembrane helix</keyword>
<gene>
    <name evidence="2" type="ORF">BST17_08720</name>
</gene>
<reference evidence="2 3" key="1">
    <citation type="submission" date="2017-02" db="EMBL/GenBank/DDBJ databases">
        <title>The new phylogeny of genus Mycobacterium.</title>
        <authorList>
            <person name="Tortoli E."/>
            <person name="Trovato A."/>
            <person name="Cirillo D.M."/>
        </authorList>
    </citation>
    <scope>NUCLEOTIDE SEQUENCE [LARGE SCALE GENOMIC DNA]</scope>
    <source>
        <strain evidence="2 3">DSM 45578</strain>
    </source>
</reference>
<evidence type="ECO:0000256" key="1">
    <source>
        <dbReference type="SAM" id="Phobius"/>
    </source>
</evidence>
<dbReference type="AlphaFoldDB" id="A0A1W9YYZ4"/>
<protein>
    <submittedName>
        <fullName evidence="2">Uncharacterized protein</fullName>
    </submittedName>
</protein>
<dbReference type="Proteomes" id="UP000192366">
    <property type="component" value="Unassembled WGS sequence"/>
</dbReference>
<comment type="caution">
    <text evidence="2">The sequence shown here is derived from an EMBL/GenBank/DDBJ whole genome shotgun (WGS) entry which is preliminary data.</text>
</comment>
<keyword evidence="1" id="KW-0812">Transmembrane</keyword>
<keyword evidence="3" id="KW-1185">Reference proteome</keyword>
<name>A0A1W9YYZ4_MYCBA</name>
<proteinExistence type="predicted"/>
<sequence>MSVTAKAKSATRFGLKVQRRIVIAQALWWPTLIVGATALGAAAAVIVKRRRSAVPQPDPVAATPVTA</sequence>
<dbReference type="EMBL" id="MVHJ01000006">
    <property type="protein sequence ID" value="ORA05296.1"/>
    <property type="molecule type" value="Genomic_DNA"/>
</dbReference>
<accession>A0A1W9YYZ4</accession>
<keyword evidence="1" id="KW-0472">Membrane</keyword>
<dbReference type="STRING" id="564198.BST17_08720"/>
<dbReference type="RefSeq" id="WP_083057169.1">
    <property type="nucleotide sequence ID" value="NZ_JACKVM010000014.1"/>
</dbReference>
<evidence type="ECO:0000313" key="3">
    <source>
        <dbReference type="Proteomes" id="UP000192366"/>
    </source>
</evidence>
<dbReference type="OrthoDB" id="4753588at2"/>